<comment type="caution">
    <text evidence="1">The sequence shown here is derived from an EMBL/GenBank/DDBJ whole genome shotgun (WGS) entry which is preliminary data.</text>
</comment>
<name>A0A9D1WXB3_9FIRM</name>
<dbReference type="Proteomes" id="UP000886721">
    <property type="component" value="Unassembled WGS sequence"/>
</dbReference>
<accession>A0A9D1WXB3</accession>
<evidence type="ECO:0000313" key="1">
    <source>
        <dbReference type="EMBL" id="HIX68963.1"/>
    </source>
</evidence>
<reference evidence="1" key="2">
    <citation type="submission" date="2021-04" db="EMBL/GenBank/DDBJ databases">
        <authorList>
            <person name="Gilroy R."/>
        </authorList>
    </citation>
    <scope>NUCLEOTIDE SEQUENCE</scope>
    <source>
        <strain evidence="1">CHK191-13928</strain>
    </source>
</reference>
<dbReference type="AlphaFoldDB" id="A0A9D1WXB3"/>
<sequence length="106" mass="12643">KLGYGIAFSNPCFEYWYLLHFIQHNAYLKGSSEVIRLLQNKDRPEKYEKNLDVFDLLLPHQSEAIERAKKRLEQLYRDDIIVMSRDSNPSTTVHRLVEYLNTQNQK</sequence>
<proteinExistence type="predicted"/>
<organism evidence="1 2">
    <name type="scientific">Candidatus Anaerostipes excrementavium</name>
    <dbReference type="NCBI Taxonomy" id="2838463"/>
    <lineage>
        <taxon>Bacteria</taxon>
        <taxon>Bacillati</taxon>
        <taxon>Bacillota</taxon>
        <taxon>Clostridia</taxon>
        <taxon>Lachnospirales</taxon>
        <taxon>Lachnospiraceae</taxon>
        <taxon>Anaerostipes</taxon>
    </lineage>
</organism>
<evidence type="ECO:0000313" key="2">
    <source>
        <dbReference type="Proteomes" id="UP000886721"/>
    </source>
</evidence>
<dbReference type="EMBL" id="DXEM01000039">
    <property type="protein sequence ID" value="HIX68963.1"/>
    <property type="molecule type" value="Genomic_DNA"/>
</dbReference>
<gene>
    <name evidence="1" type="ORF">H9735_12685</name>
</gene>
<dbReference type="InterPro" id="IPR025591">
    <property type="entry name" value="RloB"/>
</dbReference>
<feature type="non-terminal residue" evidence="1">
    <location>
        <position position="1"/>
    </location>
</feature>
<protein>
    <submittedName>
        <fullName evidence="1">RloB family protein</fullName>
    </submittedName>
</protein>
<dbReference type="Pfam" id="PF13707">
    <property type="entry name" value="RloB"/>
    <property type="match status" value="1"/>
</dbReference>
<reference evidence="1" key="1">
    <citation type="journal article" date="2021" name="PeerJ">
        <title>Extensive microbial diversity within the chicken gut microbiome revealed by metagenomics and culture.</title>
        <authorList>
            <person name="Gilroy R."/>
            <person name="Ravi A."/>
            <person name="Getino M."/>
            <person name="Pursley I."/>
            <person name="Horton D.L."/>
            <person name="Alikhan N.F."/>
            <person name="Baker D."/>
            <person name="Gharbi K."/>
            <person name="Hall N."/>
            <person name="Watson M."/>
            <person name="Adriaenssens E.M."/>
            <person name="Foster-Nyarko E."/>
            <person name="Jarju S."/>
            <person name="Secka A."/>
            <person name="Antonio M."/>
            <person name="Oren A."/>
            <person name="Chaudhuri R.R."/>
            <person name="La Ragione R."/>
            <person name="Hildebrand F."/>
            <person name="Pallen M.J."/>
        </authorList>
    </citation>
    <scope>NUCLEOTIDE SEQUENCE</scope>
    <source>
        <strain evidence="1">CHK191-13928</strain>
    </source>
</reference>